<evidence type="ECO:0000256" key="1">
    <source>
        <dbReference type="ARBA" id="ARBA00001946"/>
    </source>
</evidence>
<feature type="domain" description="DUF6504" evidence="9">
    <location>
        <begin position="450"/>
        <end position="516"/>
    </location>
</feature>
<dbReference type="CDD" id="cd03468">
    <property type="entry name" value="PolY_like"/>
    <property type="match status" value="1"/>
</dbReference>
<feature type="domain" description="DNA polymerase Y-family little finger" evidence="8">
    <location>
        <begin position="255"/>
        <end position="335"/>
    </location>
</feature>
<proteinExistence type="predicted"/>
<evidence type="ECO:0000259" key="9">
    <source>
        <dbReference type="Pfam" id="PF20114"/>
    </source>
</evidence>
<reference evidence="10 11" key="1">
    <citation type="submission" date="2023-07" db="EMBL/GenBank/DDBJ databases">
        <title>Genomic Encyclopedia of Type Strains, Phase IV (KMG-IV): sequencing the most valuable type-strain genomes for metagenomic binning, comparative biology and taxonomic classification.</title>
        <authorList>
            <person name="Goeker M."/>
        </authorList>
    </citation>
    <scope>NUCLEOTIDE SEQUENCE [LARGE SCALE GENOMIC DNA]</scope>
    <source>
        <strain evidence="10 11">DSM 11549</strain>
    </source>
</reference>
<protein>
    <recommendedName>
        <fullName evidence="3">DNA-directed DNA polymerase</fullName>
        <ecNumber evidence="3">2.7.7.7</ecNumber>
    </recommendedName>
</protein>
<dbReference type="PANTHER" id="PTHR35369">
    <property type="entry name" value="BLR3025 PROTEIN-RELATED"/>
    <property type="match status" value="1"/>
</dbReference>
<keyword evidence="11" id="KW-1185">Reference proteome</keyword>
<dbReference type="RefSeq" id="WP_307153268.1">
    <property type="nucleotide sequence ID" value="NZ_JAUSUK010000001.1"/>
</dbReference>
<dbReference type="Pfam" id="PF11799">
    <property type="entry name" value="IMS_C"/>
    <property type="match status" value="1"/>
</dbReference>
<feature type="domain" description="UmuC" evidence="7">
    <location>
        <begin position="22"/>
        <end position="163"/>
    </location>
</feature>
<evidence type="ECO:0000313" key="10">
    <source>
        <dbReference type="EMBL" id="MDQ0325031.1"/>
    </source>
</evidence>
<accession>A0ABU0C3E0</accession>
<evidence type="ECO:0000256" key="6">
    <source>
        <dbReference type="ARBA" id="ARBA00049244"/>
    </source>
</evidence>
<evidence type="ECO:0000259" key="7">
    <source>
        <dbReference type="Pfam" id="PF00817"/>
    </source>
</evidence>
<sequence length="521" mass="57368">MARVVSVCLPFFATERMRLTSTDLPPETPLALTTRIGAQRLIAAVDAKALAHGLKPGMAATQAQLLLPGLTLRDYAPRADAHGLAKLAAWCLARYSPVVMPAPPDGLFLDVTGCTHLFAARTAGQSRNLDEGEDNLLADLAARLARRGLTARLALTGSVGAAHALARFAAPDCTRIAETQSLTRALAPLPVEALRLSPETTQALRRLGFERIGDLIGVKRAPITRRFGHDVFLRLDQALGLSREPLVPLIPPELVSTTLSFVEPVITAEGLAQAVERLCQDLAAALEARQHGARRLDLHVTRLDRSTSIVSVRMAKPNRAPEHMARLICEKLTGLDCGLGVEKVLLAAPFTRPLLPEQIASELCGRPKEPDLSTLVDRLANRLGAGRIYRTAPVESDWPERSVRRVAALAPKPKVETPRPENWVRAWPRPARLLADPMPVEVIALLPDYPPALFIWQGRRHRICRADGPERIFGEWWRASGEIALARDYFQVEDEAGQRFWLFREEAGGRPQRWYLHGFFA</sequence>
<evidence type="ECO:0000256" key="4">
    <source>
        <dbReference type="ARBA" id="ARBA00022763"/>
    </source>
</evidence>
<dbReference type="SUPFAM" id="SSF56672">
    <property type="entry name" value="DNA/RNA polymerases"/>
    <property type="match status" value="1"/>
</dbReference>
<comment type="function">
    <text evidence="5">Poorly processive, error-prone DNA polymerase involved in untargeted mutagenesis. Copies undamaged DNA at stalled replication forks, which arise in vivo from mismatched or misaligned primer ends. These misaligned primers can be extended by PolIV. Exhibits no 3'-5' exonuclease (proofreading) activity. May be involved in translesional synthesis, in conjunction with the beta clamp from PolIII.</text>
</comment>
<comment type="subunit">
    <text evidence="2">Monomer.</text>
</comment>
<dbReference type="EC" id="2.7.7.7" evidence="3"/>
<dbReference type="InterPro" id="IPR017961">
    <property type="entry name" value="DNA_pol_Y-fam_little_finger"/>
</dbReference>
<evidence type="ECO:0000256" key="5">
    <source>
        <dbReference type="ARBA" id="ARBA00025589"/>
    </source>
</evidence>
<dbReference type="InterPro" id="IPR043502">
    <property type="entry name" value="DNA/RNA_pol_sf"/>
</dbReference>
<dbReference type="InterPro" id="IPR045443">
    <property type="entry name" value="DUF6504"/>
</dbReference>
<keyword evidence="4" id="KW-0227">DNA damage</keyword>
<dbReference type="EMBL" id="JAUSUK010000001">
    <property type="protein sequence ID" value="MDQ0325031.1"/>
    <property type="molecule type" value="Genomic_DNA"/>
</dbReference>
<dbReference type="PANTHER" id="PTHR35369:SF2">
    <property type="entry name" value="BLR3025 PROTEIN"/>
    <property type="match status" value="1"/>
</dbReference>
<comment type="catalytic activity">
    <reaction evidence="6">
        <text>DNA(n) + a 2'-deoxyribonucleoside 5'-triphosphate = DNA(n+1) + diphosphate</text>
        <dbReference type="Rhea" id="RHEA:22508"/>
        <dbReference type="Rhea" id="RHEA-COMP:17339"/>
        <dbReference type="Rhea" id="RHEA-COMP:17340"/>
        <dbReference type="ChEBI" id="CHEBI:33019"/>
        <dbReference type="ChEBI" id="CHEBI:61560"/>
        <dbReference type="ChEBI" id="CHEBI:173112"/>
        <dbReference type="EC" id="2.7.7.7"/>
    </reaction>
</comment>
<evidence type="ECO:0000256" key="2">
    <source>
        <dbReference type="ARBA" id="ARBA00011245"/>
    </source>
</evidence>
<dbReference type="Pfam" id="PF00817">
    <property type="entry name" value="IMS"/>
    <property type="match status" value="1"/>
</dbReference>
<dbReference type="InterPro" id="IPR001126">
    <property type="entry name" value="UmuC"/>
</dbReference>
<name>A0ABU0C3E0_9BRAD</name>
<evidence type="ECO:0000256" key="3">
    <source>
        <dbReference type="ARBA" id="ARBA00012417"/>
    </source>
</evidence>
<comment type="cofactor">
    <cofactor evidence="1">
        <name>Mg(2+)</name>
        <dbReference type="ChEBI" id="CHEBI:18420"/>
    </cofactor>
</comment>
<dbReference type="InterPro" id="IPR050356">
    <property type="entry name" value="SulA_CellDiv_inhibitor"/>
</dbReference>
<evidence type="ECO:0000259" key="8">
    <source>
        <dbReference type="Pfam" id="PF11799"/>
    </source>
</evidence>
<organism evidence="10 11">
    <name type="scientific">Rhodopseudomonas julia</name>
    <dbReference type="NCBI Taxonomy" id="200617"/>
    <lineage>
        <taxon>Bacteria</taxon>
        <taxon>Pseudomonadati</taxon>
        <taxon>Pseudomonadota</taxon>
        <taxon>Alphaproteobacteria</taxon>
        <taxon>Hyphomicrobiales</taxon>
        <taxon>Nitrobacteraceae</taxon>
        <taxon>Rhodopseudomonas</taxon>
    </lineage>
</organism>
<gene>
    <name evidence="10" type="ORF">J2R99_000880</name>
</gene>
<dbReference type="Pfam" id="PF20114">
    <property type="entry name" value="DUF6504"/>
    <property type="match status" value="1"/>
</dbReference>
<evidence type="ECO:0000313" key="11">
    <source>
        <dbReference type="Proteomes" id="UP001230253"/>
    </source>
</evidence>
<comment type="caution">
    <text evidence="10">The sequence shown here is derived from an EMBL/GenBank/DDBJ whole genome shotgun (WGS) entry which is preliminary data.</text>
</comment>
<dbReference type="Proteomes" id="UP001230253">
    <property type="component" value="Unassembled WGS sequence"/>
</dbReference>